<dbReference type="AlphaFoldDB" id="C1CVE3"/>
<dbReference type="Proteomes" id="UP000002208">
    <property type="component" value="Chromosome"/>
</dbReference>
<dbReference type="SUPFAM" id="SSF63829">
    <property type="entry name" value="Calcium-dependent phosphotriesterase"/>
    <property type="match status" value="1"/>
</dbReference>
<feature type="signal peptide" evidence="1">
    <location>
        <begin position="1"/>
        <end position="19"/>
    </location>
</feature>
<organism evidence="2 3">
    <name type="scientific">Deinococcus deserti (strain DSM 17065 / CIP 109153 / LMG 22923 / VCD115)</name>
    <dbReference type="NCBI Taxonomy" id="546414"/>
    <lineage>
        <taxon>Bacteria</taxon>
        <taxon>Thermotogati</taxon>
        <taxon>Deinococcota</taxon>
        <taxon>Deinococci</taxon>
        <taxon>Deinococcales</taxon>
        <taxon>Deinococcaceae</taxon>
        <taxon>Deinococcus</taxon>
    </lineage>
</organism>
<dbReference type="InterPro" id="IPR013783">
    <property type="entry name" value="Ig-like_fold"/>
</dbReference>
<dbReference type="PaxDb" id="546414-Deide_12421"/>
<keyword evidence="3" id="KW-1185">Reference proteome</keyword>
<proteinExistence type="predicted"/>
<accession>C1CVE3</accession>
<dbReference type="KEGG" id="ddr:Deide_12421"/>
<evidence type="ECO:0000256" key="1">
    <source>
        <dbReference type="SAM" id="SignalP"/>
    </source>
</evidence>
<gene>
    <name evidence="2" type="ordered locus">Deide_12421</name>
</gene>
<dbReference type="RefSeq" id="WP_012693283.1">
    <property type="nucleotide sequence ID" value="NC_012526.1"/>
</dbReference>
<dbReference type="PROSITE" id="PS51257">
    <property type="entry name" value="PROKAR_LIPOPROTEIN"/>
    <property type="match status" value="1"/>
</dbReference>
<dbReference type="eggNOG" id="COG3506">
    <property type="taxonomic scope" value="Bacteria"/>
</dbReference>
<evidence type="ECO:0000313" key="2">
    <source>
        <dbReference type="EMBL" id="ACO46160.1"/>
    </source>
</evidence>
<dbReference type="STRING" id="546414.Deide_12421"/>
<keyword evidence="1" id="KW-0732">Signal</keyword>
<dbReference type="Gene3D" id="2.60.40.10">
    <property type="entry name" value="Immunoglobulins"/>
    <property type="match status" value="1"/>
</dbReference>
<sequence length="924" mass="95728">MKKLPLSASMLGLTVLLTACPGPTPPTEMTHSLTVTLSGAASAPVKVINTSTGATVFNDTLAGSKTFNGLKAGSVLSVEGGAVNNYTTPSTQTVTLNADKTVTLAYQQLAGTALNASMMTGLITGTDLALGSAYIGSPRSVFFGKIQLKNNAMNFDLSALVPTAEDLRGNLYTEGCTGANSEPAARTLYNSSINVYGVQGDLLGTVVEKVIAGADATKSSPIIVRLYSDRAFTFTGSCTHKLADGSSFKESVEISVSKGWNALVSTVNGNTLDLRNASADDRIQMAFESAAPGVAVLLESETVQFTTDSPVTINADIVQVGGYTGTVHLSTDIPGLSVEPATITLPSPPTLQGQAVPDEVTLERHSRSGLKPQQVTTKLTFKYSGNDNLTSPFNIIVKDGANKQVGSGEGRLEVTRPGFTLYASGYNLLLPRSNSLKFPVTLNATQNFTGEVTLSATGLPAGVTVTPTTVKLSGSAYTELTLTSNASAAPGTYPITLTANGGGRSASTKVDLVIPEPSVNVSVGTYAADISREGEASISVNVSSVHGFDGTTTLTLTDLPAGVTAMPVTAKVTPTTSTTVKIPVTAAASANLGTYTVKVTTPDLATNSHNVSFQLSIMPKRVLIGSSASSLTPSGSGVWLVTGSTYNQSTNKTDTTVSRYVAGKLSASAILTDMSSPRLLPKTDGSVLAIGYYSGTQAFSISSAGNATATTHPFTSNDTVAGFPDVKGRIWFVQRAYTGIGGMTTALAHWDPATSTVVQVDTATNYGYSQSGKFVVSPDGATLLFVPSYSGSANKVVKINATDSTMSTLDLGATDSFAIDKVGTIWMTDYNHLKRLNADGSVTTFTSLTLDGGQQLIGFDKGTSHILWARNYNGIVKVDTSALSATKIRLTGDISGAVTMENGGLSVLTSEYTGQSSSYLSILE</sequence>
<protein>
    <submittedName>
        <fullName evidence="2">Uncharacterized protein</fullName>
    </submittedName>
</protein>
<dbReference type="EMBL" id="CP001114">
    <property type="protein sequence ID" value="ACO46160.1"/>
    <property type="molecule type" value="Genomic_DNA"/>
</dbReference>
<name>C1CVE3_DEIDV</name>
<feature type="chain" id="PRO_5002908032" evidence="1">
    <location>
        <begin position="20"/>
        <end position="924"/>
    </location>
</feature>
<reference evidence="2 3" key="1">
    <citation type="journal article" date="2009" name="PLoS Genet.">
        <title>Alliance of proteomics and genomics to unravel the specificities of Sahara bacterium Deinococcus deserti.</title>
        <authorList>
            <person name="de Groot A."/>
            <person name="Dulermo R."/>
            <person name="Ortet P."/>
            <person name="Blanchard L."/>
            <person name="Guerin P."/>
            <person name="Fernandez B."/>
            <person name="Vacherie B."/>
            <person name="Dossat C."/>
            <person name="Jolivet E."/>
            <person name="Siguier P."/>
            <person name="Chandler M."/>
            <person name="Barakat M."/>
            <person name="Dedieu A."/>
            <person name="Barbe V."/>
            <person name="Heulin T."/>
            <person name="Sommer S."/>
            <person name="Achouak W."/>
            <person name="Armengaud J."/>
        </authorList>
    </citation>
    <scope>NUCLEOTIDE SEQUENCE [LARGE SCALE GENOMIC DNA]</scope>
    <source>
        <strain evidence="3">DSM 17065 / CIP 109153 / LMG 22923 / VCD115</strain>
    </source>
</reference>
<dbReference type="HOGENOM" id="CLU_315868_0_0_0"/>
<evidence type="ECO:0000313" key="3">
    <source>
        <dbReference type="Proteomes" id="UP000002208"/>
    </source>
</evidence>